<dbReference type="Proteomes" id="UP000214600">
    <property type="component" value="Unassembled WGS sequence"/>
</dbReference>
<dbReference type="SUPFAM" id="SSF56954">
    <property type="entry name" value="Outer membrane efflux proteins (OEP)"/>
    <property type="match status" value="1"/>
</dbReference>
<sequence>MEQRKFFDRRGFRTMVVLPVVLAIVAGLGCSGPARIPRSASDLVLPSTFMGLSGVSTDGDNTSAVAVRVPGWWRRFGSPTLDALVGQAMQDSPSIRGAESRLIEATKHFAAQRGASRYPQVDFGASAKKEQLNTAAAGLSMIPNPSPFMLYNSNVSVRYDFDFFGAQRHRIAAKRYEAAVRKHQADAARLTLAGNIVTAVIREGQVREEIELNEALLRNRKTVRQMLHARYANGSEAYREAIDGDSDVDRIEAVLAPLRAELLKVRSQLAVYAGVTSPESLPQFRLHDLQVPQHLPSVIPSELVRRRPDILAAEASLHIAGELAGVATANLYPRIELNASIGSSPLALGQLFAGGTTIWNIGAQLGAPLFHGGELRAARDAAYAACDAAFEDYRNVVLGGLQNVADTMAEMDRDMKSLHAYTAVTRRRHTLLAMASSQFTHGSEDRFGVLRAEYAYDMARLDVIRLRAAQMASTASFFVAVGSDADSVRQ</sequence>
<dbReference type="PROSITE" id="PS51257">
    <property type="entry name" value="PROKAR_LIPOPROTEIN"/>
    <property type="match status" value="1"/>
</dbReference>
<dbReference type="NCBIfam" id="TIGR01845">
    <property type="entry name" value="outer_NodT"/>
    <property type="match status" value="1"/>
</dbReference>
<comment type="subcellular location">
    <subcellularLocation>
        <location evidence="2">Cell membrane</location>
        <topology evidence="2">Lipid-anchor</topology>
    </subcellularLocation>
</comment>
<dbReference type="GO" id="GO:0005886">
    <property type="term" value="C:plasma membrane"/>
    <property type="evidence" value="ECO:0007669"/>
    <property type="project" value="UniProtKB-SubCell"/>
</dbReference>
<comment type="caution">
    <text evidence="3">The sequence shown here is derived from an EMBL/GenBank/DDBJ whole genome shotgun (WGS) entry which is preliminary data.</text>
</comment>
<dbReference type="GO" id="GO:0015562">
    <property type="term" value="F:efflux transmembrane transporter activity"/>
    <property type="evidence" value="ECO:0007669"/>
    <property type="project" value="InterPro"/>
</dbReference>
<gene>
    <name evidence="3" type="ORF">CFB84_27775</name>
</gene>
<organism evidence="3 4">
    <name type="scientific">Burkholderia aenigmatica</name>
    <dbReference type="NCBI Taxonomy" id="2015348"/>
    <lineage>
        <taxon>Bacteria</taxon>
        <taxon>Pseudomonadati</taxon>
        <taxon>Pseudomonadota</taxon>
        <taxon>Betaproteobacteria</taxon>
        <taxon>Burkholderiales</taxon>
        <taxon>Burkholderiaceae</taxon>
        <taxon>Burkholderia</taxon>
        <taxon>Burkholderia cepacia complex</taxon>
    </lineage>
</organism>
<keyword evidence="2" id="KW-0564">Palmitate</keyword>
<keyword evidence="2" id="KW-0812">Transmembrane</keyword>
<accession>A0A228I8G8</accession>
<name>A0A228I8G8_9BURK</name>
<dbReference type="InterPro" id="IPR010131">
    <property type="entry name" value="MdtP/NodT-like"/>
</dbReference>
<dbReference type="Gene3D" id="2.20.200.10">
    <property type="entry name" value="Outer membrane efflux proteins (OEP)"/>
    <property type="match status" value="1"/>
</dbReference>
<dbReference type="EMBL" id="NKFA01000012">
    <property type="protein sequence ID" value="OXI38710.1"/>
    <property type="molecule type" value="Genomic_DNA"/>
</dbReference>
<dbReference type="InterPro" id="IPR003423">
    <property type="entry name" value="OMP_efflux"/>
</dbReference>
<evidence type="ECO:0000313" key="3">
    <source>
        <dbReference type="EMBL" id="OXI38710.1"/>
    </source>
</evidence>
<dbReference type="PANTHER" id="PTHR30203:SF33">
    <property type="entry name" value="BLR4455 PROTEIN"/>
    <property type="match status" value="1"/>
</dbReference>
<dbReference type="OrthoDB" id="9770517at2"/>
<keyword evidence="2" id="KW-1134">Transmembrane beta strand</keyword>
<proteinExistence type="inferred from homology"/>
<evidence type="ECO:0000256" key="2">
    <source>
        <dbReference type="RuleBase" id="RU362097"/>
    </source>
</evidence>
<protein>
    <recommendedName>
        <fullName evidence="5">Efflux transporter outer membrane subunit</fullName>
    </recommendedName>
</protein>
<dbReference type="Pfam" id="PF02321">
    <property type="entry name" value="OEP"/>
    <property type="match status" value="2"/>
</dbReference>
<reference evidence="4" key="1">
    <citation type="submission" date="2017-06" db="EMBL/GenBank/DDBJ databases">
        <authorList>
            <person name="LiPuma J."/>
            <person name="Spilker T."/>
        </authorList>
    </citation>
    <scope>NUCLEOTIDE SEQUENCE [LARGE SCALE GENOMIC DNA]</scope>
    <source>
        <strain evidence="4">AU17325</strain>
    </source>
</reference>
<dbReference type="RefSeq" id="WP_089452853.1">
    <property type="nucleotide sequence ID" value="NZ_NKFA01000012.1"/>
</dbReference>
<keyword evidence="2" id="KW-0472">Membrane</keyword>
<evidence type="ECO:0000256" key="1">
    <source>
        <dbReference type="ARBA" id="ARBA00007613"/>
    </source>
</evidence>
<comment type="similarity">
    <text evidence="1 2">Belongs to the outer membrane factor (OMF) (TC 1.B.17) family.</text>
</comment>
<dbReference type="PANTHER" id="PTHR30203">
    <property type="entry name" value="OUTER MEMBRANE CATION EFFLUX PROTEIN"/>
    <property type="match status" value="1"/>
</dbReference>
<evidence type="ECO:0008006" key="5">
    <source>
        <dbReference type="Google" id="ProtNLM"/>
    </source>
</evidence>
<dbReference type="AlphaFoldDB" id="A0A228I8G8"/>
<keyword evidence="2" id="KW-0449">Lipoprotein</keyword>
<evidence type="ECO:0000313" key="4">
    <source>
        <dbReference type="Proteomes" id="UP000214600"/>
    </source>
</evidence>
<reference evidence="3 4" key="2">
    <citation type="submission" date="2017-08" db="EMBL/GenBank/DDBJ databases">
        <title>WGS of novel Burkholderia cepaca complex species.</title>
        <authorList>
            <person name="Lipuma J."/>
            <person name="Spilker T."/>
        </authorList>
    </citation>
    <scope>NUCLEOTIDE SEQUENCE [LARGE SCALE GENOMIC DNA]</scope>
    <source>
        <strain evidence="3 4">AU17325</strain>
    </source>
</reference>
<dbReference type="Gene3D" id="1.20.1600.10">
    <property type="entry name" value="Outer membrane efflux proteins (OEP)"/>
    <property type="match status" value="1"/>
</dbReference>